<dbReference type="AlphaFoldDB" id="A0A7W7U862"/>
<name>A0A7W7U862_9ACTN</name>
<accession>A0A7W7U862</accession>
<evidence type="ECO:0000256" key="1">
    <source>
        <dbReference type="SAM" id="MobiDB-lite"/>
    </source>
</evidence>
<proteinExistence type="predicted"/>
<feature type="region of interest" description="Disordered" evidence="1">
    <location>
        <begin position="1"/>
        <end position="29"/>
    </location>
</feature>
<protein>
    <submittedName>
        <fullName evidence="2">Uncharacterized protein</fullName>
    </submittedName>
</protein>
<dbReference type="EMBL" id="JACHJY010000014">
    <property type="protein sequence ID" value="MBB4986751.1"/>
    <property type="molecule type" value="Genomic_DNA"/>
</dbReference>
<evidence type="ECO:0000313" key="3">
    <source>
        <dbReference type="Proteomes" id="UP000582643"/>
    </source>
</evidence>
<comment type="caution">
    <text evidence="2">The sequence shown here is derived from an EMBL/GenBank/DDBJ whole genome shotgun (WGS) entry which is preliminary data.</text>
</comment>
<evidence type="ECO:0000313" key="2">
    <source>
        <dbReference type="EMBL" id="MBB4986751.1"/>
    </source>
</evidence>
<dbReference type="Proteomes" id="UP000582643">
    <property type="component" value="Unassembled WGS sequence"/>
</dbReference>
<organism evidence="2 3">
    <name type="scientific">Streptomyces nymphaeiformis</name>
    <dbReference type="NCBI Taxonomy" id="2663842"/>
    <lineage>
        <taxon>Bacteria</taxon>
        <taxon>Bacillati</taxon>
        <taxon>Actinomycetota</taxon>
        <taxon>Actinomycetes</taxon>
        <taxon>Kitasatosporales</taxon>
        <taxon>Streptomycetaceae</taxon>
        <taxon>Streptomyces</taxon>
    </lineage>
</organism>
<keyword evidence="3" id="KW-1185">Reference proteome</keyword>
<reference evidence="2 3" key="1">
    <citation type="submission" date="2020-08" db="EMBL/GenBank/DDBJ databases">
        <title>Genomic Encyclopedia of Type Strains, Phase III (KMG-III): the genomes of soil and plant-associated and newly described type strains.</title>
        <authorList>
            <person name="Whitman W."/>
        </authorList>
    </citation>
    <scope>NUCLEOTIDE SEQUENCE [LARGE SCALE GENOMIC DNA]</scope>
    <source>
        <strain evidence="2 3">SFB5A</strain>
    </source>
</reference>
<sequence>MSFTITLRPGRQNMASVRRTPSRSWPVKK</sequence>
<gene>
    <name evidence="2" type="ORF">GGE06_007722</name>
</gene>